<keyword evidence="7" id="KW-0966">Cell projection</keyword>
<dbReference type="Gene3D" id="1.20.5.170">
    <property type="match status" value="1"/>
</dbReference>
<comment type="subcellular location">
    <subcellularLocation>
        <location evidence="1">Cytoplasm</location>
        <location evidence="1">Cytoskeleton</location>
    </subcellularLocation>
    <subcellularLocation>
        <location evidence="8">Presynapse</location>
    </subcellularLocation>
</comment>
<dbReference type="GO" id="GO:0007274">
    <property type="term" value="P:neuromuscular synaptic transmission"/>
    <property type="evidence" value="ECO:0007669"/>
    <property type="project" value="TreeGrafter"/>
</dbReference>
<dbReference type="GO" id="GO:0048788">
    <property type="term" value="C:cytoskeleton of presynaptic active zone"/>
    <property type="evidence" value="ECO:0007669"/>
    <property type="project" value="TreeGrafter"/>
</dbReference>
<evidence type="ECO:0000256" key="5">
    <source>
        <dbReference type="ARBA" id="ARBA00023054"/>
    </source>
</evidence>
<feature type="coiled-coil region" evidence="9">
    <location>
        <begin position="18"/>
        <end position="77"/>
    </location>
</feature>
<accession>A0A922N117</accession>
<name>A0A922N117_SPOEX</name>
<reference evidence="10" key="1">
    <citation type="journal article" date="2021" name="G3 (Bethesda)">
        <title>Genome and transcriptome analysis of the beet armyworm Spodoptera exigua reveals targets for pest control. .</title>
        <authorList>
            <person name="Simon S."/>
            <person name="Breeschoten T."/>
            <person name="Jansen H.J."/>
            <person name="Dirks R.P."/>
            <person name="Schranz M.E."/>
            <person name="Ros V.I.D."/>
        </authorList>
    </citation>
    <scope>NUCLEOTIDE SEQUENCE</scope>
    <source>
        <strain evidence="10">TB_SE_WUR_2020</strain>
    </source>
</reference>
<dbReference type="PANTHER" id="PTHR18861:SF0">
    <property type="entry name" value="BRUCHPILOT, ISOFORM J"/>
    <property type="match status" value="1"/>
</dbReference>
<dbReference type="GO" id="GO:0048167">
    <property type="term" value="P:regulation of synaptic plasticity"/>
    <property type="evidence" value="ECO:0007669"/>
    <property type="project" value="TreeGrafter"/>
</dbReference>
<dbReference type="PANTHER" id="PTHR18861">
    <property type="entry name" value="ELKS/RAB6-INTERACTING/CAST PROTEIN"/>
    <property type="match status" value="1"/>
</dbReference>
<dbReference type="Pfam" id="PF10174">
    <property type="entry name" value="Cast"/>
    <property type="match status" value="1"/>
</dbReference>
<evidence type="ECO:0000256" key="8">
    <source>
        <dbReference type="ARBA" id="ARBA00034106"/>
    </source>
</evidence>
<protein>
    <recommendedName>
        <fullName evidence="12">ELKS/RAB6-interacting/CAST family member 1</fullName>
    </recommendedName>
</protein>
<gene>
    <name evidence="10" type="ORF">HF086_005316</name>
</gene>
<keyword evidence="4" id="KW-0770">Synapse</keyword>
<comment type="caution">
    <text evidence="10">The sequence shown here is derived from an EMBL/GenBank/DDBJ whole genome shotgun (WGS) entry which is preliminary data.</text>
</comment>
<dbReference type="EMBL" id="JACEFF010000019">
    <property type="protein sequence ID" value="KAH9645667.1"/>
    <property type="molecule type" value="Genomic_DNA"/>
</dbReference>
<dbReference type="GO" id="GO:0030424">
    <property type="term" value="C:axon"/>
    <property type="evidence" value="ECO:0007669"/>
    <property type="project" value="UniProtKB-SubCell"/>
</dbReference>
<evidence type="ECO:0000256" key="1">
    <source>
        <dbReference type="ARBA" id="ARBA00004245"/>
    </source>
</evidence>
<evidence type="ECO:0008006" key="12">
    <source>
        <dbReference type="Google" id="ProtNLM"/>
    </source>
</evidence>
<evidence type="ECO:0000256" key="3">
    <source>
        <dbReference type="ARBA" id="ARBA00022553"/>
    </source>
</evidence>
<evidence type="ECO:0000313" key="11">
    <source>
        <dbReference type="Proteomes" id="UP000814243"/>
    </source>
</evidence>
<evidence type="ECO:0000256" key="6">
    <source>
        <dbReference type="ARBA" id="ARBA00023212"/>
    </source>
</evidence>
<evidence type="ECO:0000256" key="9">
    <source>
        <dbReference type="SAM" id="Coils"/>
    </source>
</evidence>
<dbReference type="Proteomes" id="UP000814243">
    <property type="component" value="Unassembled WGS sequence"/>
</dbReference>
<keyword evidence="6" id="KW-0206">Cytoskeleton</keyword>
<evidence type="ECO:0000256" key="4">
    <source>
        <dbReference type="ARBA" id="ARBA00023018"/>
    </source>
</evidence>
<dbReference type="AlphaFoldDB" id="A0A922N117"/>
<proteinExistence type="predicted"/>
<keyword evidence="3" id="KW-0597">Phosphoprotein</keyword>
<dbReference type="InterPro" id="IPR019323">
    <property type="entry name" value="ELKS/CAST"/>
</dbReference>
<organism evidence="10 11">
    <name type="scientific">Spodoptera exigua</name>
    <name type="common">Beet armyworm</name>
    <name type="synonym">Noctua fulgens</name>
    <dbReference type="NCBI Taxonomy" id="7107"/>
    <lineage>
        <taxon>Eukaryota</taxon>
        <taxon>Metazoa</taxon>
        <taxon>Ecdysozoa</taxon>
        <taxon>Arthropoda</taxon>
        <taxon>Hexapoda</taxon>
        <taxon>Insecta</taxon>
        <taxon>Pterygota</taxon>
        <taxon>Neoptera</taxon>
        <taxon>Endopterygota</taxon>
        <taxon>Lepidoptera</taxon>
        <taxon>Glossata</taxon>
        <taxon>Ditrysia</taxon>
        <taxon>Noctuoidea</taxon>
        <taxon>Noctuidae</taxon>
        <taxon>Amphipyrinae</taxon>
        <taxon>Spodoptera</taxon>
    </lineage>
</organism>
<dbReference type="GO" id="GO:0098882">
    <property type="term" value="F:structural constituent of presynaptic active zone"/>
    <property type="evidence" value="ECO:0007669"/>
    <property type="project" value="TreeGrafter"/>
</dbReference>
<evidence type="ECO:0000256" key="7">
    <source>
        <dbReference type="ARBA" id="ARBA00023273"/>
    </source>
</evidence>
<sequence>MLVRQLEEELRLRMRQPAPELQQQLEALFSENEHLQREIAILRDTIKELELRIETQKQTLQARDESIKKLLEMLQNKGMGKEEERQMFQQMQAMAQKQVIVETLSSVSCVHVFVAKLLMLSRDLLAIY</sequence>
<keyword evidence="5 9" id="KW-0175">Coiled coil</keyword>
<evidence type="ECO:0000256" key="2">
    <source>
        <dbReference type="ARBA" id="ARBA00022490"/>
    </source>
</evidence>
<evidence type="ECO:0000313" key="10">
    <source>
        <dbReference type="EMBL" id="KAH9645667.1"/>
    </source>
</evidence>
<keyword evidence="2" id="KW-0963">Cytoplasm</keyword>